<protein>
    <submittedName>
        <fullName evidence="2">Uncharacterized protein</fullName>
    </submittedName>
</protein>
<sequence>MYHNPSRAVGHLRAAFAPSLRQNKKSGQPLKK</sequence>
<feature type="region of interest" description="Disordered" evidence="1">
    <location>
        <begin position="1"/>
        <end position="32"/>
    </location>
</feature>
<organism evidence="2">
    <name type="scientific">Ackermannviridae sp</name>
    <dbReference type="NCBI Taxonomy" id="2831612"/>
    <lineage>
        <taxon>Viruses</taxon>
        <taxon>Duplodnaviria</taxon>
        <taxon>Heunggongvirae</taxon>
        <taxon>Uroviricota</taxon>
        <taxon>Caudoviricetes</taxon>
        <taxon>Pantevenvirales</taxon>
        <taxon>Ackermannviridae</taxon>
    </lineage>
</organism>
<reference evidence="2" key="1">
    <citation type="journal article" date="2021" name="Proc. Natl. Acad. Sci. U.S.A.">
        <title>A Catalog of Tens of Thousands of Viruses from Human Metagenomes Reveals Hidden Associations with Chronic Diseases.</title>
        <authorList>
            <person name="Tisza M.J."/>
            <person name="Buck C.B."/>
        </authorList>
    </citation>
    <scope>NUCLEOTIDE SEQUENCE</scope>
    <source>
        <strain evidence="2">CtS9I1</strain>
    </source>
</reference>
<proteinExistence type="predicted"/>
<name>A0A8S5VQB1_9CAUD</name>
<dbReference type="EMBL" id="BK035350">
    <property type="protein sequence ID" value="DAG95102.1"/>
    <property type="molecule type" value="Genomic_DNA"/>
</dbReference>
<evidence type="ECO:0000313" key="2">
    <source>
        <dbReference type="EMBL" id="DAG95102.1"/>
    </source>
</evidence>
<accession>A0A8S5VQB1</accession>
<evidence type="ECO:0000256" key="1">
    <source>
        <dbReference type="SAM" id="MobiDB-lite"/>
    </source>
</evidence>